<organism evidence="2 3">
    <name type="scientific">Pseudolactococcus paracarnosus</name>
    <dbReference type="NCBI Taxonomy" id="2749962"/>
    <lineage>
        <taxon>Bacteria</taxon>
        <taxon>Bacillati</taxon>
        <taxon>Bacillota</taxon>
        <taxon>Bacilli</taxon>
        <taxon>Lactobacillales</taxon>
        <taxon>Streptococcaceae</taxon>
        <taxon>Pseudolactococcus</taxon>
    </lineage>
</organism>
<dbReference type="Gene3D" id="3.30.1330.40">
    <property type="entry name" value="RutC-like"/>
    <property type="match status" value="1"/>
</dbReference>
<dbReference type="KEGG" id="lpaa:BHS01_02935"/>
<accession>A0A7L4WB65</accession>
<proteinExistence type="inferred from homology"/>
<dbReference type="InterPro" id="IPR006175">
    <property type="entry name" value="YjgF/YER057c/UK114"/>
</dbReference>
<comment type="similarity">
    <text evidence="1">Belongs to the RutC family.</text>
</comment>
<dbReference type="InterPro" id="IPR006056">
    <property type="entry name" value="RidA"/>
</dbReference>
<dbReference type="FunFam" id="3.30.1330.40:FF:000001">
    <property type="entry name" value="L-PSP family endoribonuclease"/>
    <property type="match status" value="1"/>
</dbReference>
<evidence type="ECO:0000313" key="3">
    <source>
        <dbReference type="Proteomes" id="UP000516280"/>
    </source>
</evidence>
<evidence type="ECO:0000256" key="1">
    <source>
        <dbReference type="ARBA" id="ARBA00010552"/>
    </source>
</evidence>
<dbReference type="RefSeq" id="WP_109834951.1">
    <property type="nucleotide sequence ID" value="NZ_CP017195.1"/>
</dbReference>
<dbReference type="SUPFAM" id="SSF55298">
    <property type="entry name" value="YjgF-like"/>
    <property type="match status" value="1"/>
</dbReference>
<dbReference type="EMBL" id="CP017195">
    <property type="protein sequence ID" value="QDJ27578.1"/>
    <property type="molecule type" value="Genomic_DNA"/>
</dbReference>
<sequence>MLKRISSDKLPKAVGSYSAATIVNNMIYTSGQLPINGELNTIEHSDDIKSQTKQSMNNIKYILEDNGSSINQIVKTTVYLQNISDFASFDDVYKTFFENEFPSRTAFEVGNLPMGALIEIEVMAEV</sequence>
<dbReference type="GO" id="GO:0005829">
    <property type="term" value="C:cytosol"/>
    <property type="evidence" value="ECO:0007669"/>
    <property type="project" value="TreeGrafter"/>
</dbReference>
<reference evidence="2 3" key="1">
    <citation type="submission" date="2016-09" db="EMBL/GenBank/DDBJ databases">
        <title>Lactic acid bacteria from MAP meat Genome sequencing and assembly.</title>
        <authorList>
            <person name="Behr J."/>
            <person name="Hilgarth M."/>
            <person name="Vogel R.F."/>
        </authorList>
    </citation>
    <scope>NUCLEOTIDE SEQUENCE [LARGE SCALE GENOMIC DNA]</scope>
    <source>
        <strain evidence="2 3">TMW21615</strain>
    </source>
</reference>
<protein>
    <submittedName>
        <fullName evidence="2">Reactive intermediate/imine deaminase</fullName>
    </submittedName>
</protein>
<evidence type="ECO:0000313" key="2">
    <source>
        <dbReference type="EMBL" id="QDJ27578.1"/>
    </source>
</evidence>
<dbReference type="InterPro" id="IPR035959">
    <property type="entry name" value="RutC-like_sf"/>
</dbReference>
<dbReference type="PANTHER" id="PTHR11803">
    <property type="entry name" value="2-IMINOBUTANOATE/2-IMINOPROPANOATE DEAMINASE RIDA"/>
    <property type="match status" value="1"/>
</dbReference>
<dbReference type="Pfam" id="PF01042">
    <property type="entry name" value="Ribonuc_L-PSP"/>
    <property type="match status" value="1"/>
</dbReference>
<gene>
    <name evidence="2" type="ORF">BHS01_02935</name>
</gene>
<dbReference type="AlphaFoldDB" id="A0A7L4WB65"/>
<dbReference type="NCBIfam" id="TIGR00004">
    <property type="entry name" value="Rid family detoxifying hydrolase"/>
    <property type="match status" value="1"/>
</dbReference>
<dbReference type="Proteomes" id="UP000516280">
    <property type="component" value="Chromosome"/>
</dbReference>
<name>A0A7L4WB65_9LACT</name>
<dbReference type="PANTHER" id="PTHR11803:SF58">
    <property type="entry name" value="PROTEIN HMF1-RELATED"/>
    <property type="match status" value="1"/>
</dbReference>
<dbReference type="GO" id="GO:0019239">
    <property type="term" value="F:deaminase activity"/>
    <property type="evidence" value="ECO:0007669"/>
    <property type="project" value="TreeGrafter"/>
</dbReference>
<dbReference type="CDD" id="cd00448">
    <property type="entry name" value="YjgF_YER057c_UK114_family"/>
    <property type="match status" value="1"/>
</dbReference>